<dbReference type="Proteomes" id="UP000323994">
    <property type="component" value="Unassembled WGS sequence"/>
</dbReference>
<evidence type="ECO:0000259" key="2">
    <source>
        <dbReference type="Pfam" id="PF13449"/>
    </source>
</evidence>
<dbReference type="Pfam" id="PF13449">
    <property type="entry name" value="Phytase-like"/>
    <property type="match status" value="1"/>
</dbReference>
<accession>A0A5M8QLB1</accession>
<comment type="caution">
    <text evidence="3">The sequence shown here is derived from an EMBL/GenBank/DDBJ whole genome shotgun (WGS) entry which is preliminary data.</text>
</comment>
<feature type="chain" id="PRO_5024294848" evidence="1">
    <location>
        <begin position="20"/>
        <end position="330"/>
    </location>
</feature>
<dbReference type="EMBL" id="VBSN01000059">
    <property type="protein sequence ID" value="KAA6436839.1"/>
    <property type="molecule type" value="Genomic_DNA"/>
</dbReference>
<evidence type="ECO:0000313" key="3">
    <source>
        <dbReference type="EMBL" id="KAA6436839.1"/>
    </source>
</evidence>
<dbReference type="InterPro" id="IPR027372">
    <property type="entry name" value="Phytase-like_dom"/>
</dbReference>
<feature type="domain" description="Phytase-like" evidence="2">
    <location>
        <begin position="40"/>
        <end position="306"/>
    </location>
</feature>
<proteinExistence type="predicted"/>
<evidence type="ECO:0000256" key="1">
    <source>
        <dbReference type="SAM" id="SignalP"/>
    </source>
</evidence>
<reference evidence="3 4" key="1">
    <citation type="submission" date="2019-05" db="EMBL/GenBank/DDBJ databases">
        <authorList>
            <person name="Qu J.-H."/>
        </authorList>
    </citation>
    <scope>NUCLEOTIDE SEQUENCE [LARGE SCALE GENOMIC DNA]</scope>
    <source>
        <strain evidence="3 4">NS28</strain>
    </source>
</reference>
<organism evidence="3 4">
    <name type="scientific">Dyadobacter flavalbus</name>
    <dbReference type="NCBI Taxonomy" id="2579942"/>
    <lineage>
        <taxon>Bacteria</taxon>
        <taxon>Pseudomonadati</taxon>
        <taxon>Bacteroidota</taxon>
        <taxon>Cytophagia</taxon>
        <taxon>Cytophagales</taxon>
        <taxon>Spirosomataceae</taxon>
        <taxon>Dyadobacter</taxon>
    </lineage>
</organism>
<keyword evidence="1" id="KW-0732">Signal</keyword>
<feature type="signal peptide" evidence="1">
    <location>
        <begin position="1"/>
        <end position="19"/>
    </location>
</feature>
<dbReference type="OrthoDB" id="937728at2"/>
<sequence length="330" mass="37369">MKKTILSLLIIFRVFHCGAQSMQFTFSDSTILPLKPAGLLHGISAIEYIPSKKQWHLASDRGNYFVFDSIQNIRDFDRKSTASLVKNNRNWFESVRYDAVTGNYFFAIENEYKANDENADTTTWVSVYESFPPTRPNPFYLVPPMPLPADNKGIEAIAVTENGNVWVAPEVGWKGETEVGNDTIHFLKFYRDSNYEQLQTYSYVIDRSGCPYGTVETRGGISEILTVSEDELLVLERCFDEGNGGTNKIKAKLWKVTADGLHLKKDPAPAFDFNTGMKFVPDNLEGMAWWPSENGKRKLVVISDDNPGAKNKQRTQIILLEEKEAAVRNK</sequence>
<dbReference type="AlphaFoldDB" id="A0A5M8QLB1"/>
<gene>
    <name evidence="3" type="ORF">FEM33_19125</name>
</gene>
<keyword evidence="4" id="KW-1185">Reference proteome</keyword>
<evidence type="ECO:0000313" key="4">
    <source>
        <dbReference type="Proteomes" id="UP000323994"/>
    </source>
</evidence>
<name>A0A5M8QLB1_9BACT</name>
<protein>
    <submittedName>
        <fullName evidence="3">Esterase-like activity of phytase family protein</fullName>
    </submittedName>
</protein>
<dbReference type="RefSeq" id="WP_139013603.1">
    <property type="nucleotide sequence ID" value="NZ_VBSN01000059.1"/>
</dbReference>